<gene>
    <name evidence="2" type="ORF">D1831_14455</name>
</gene>
<dbReference type="AlphaFoldDB" id="A0A426D3G0"/>
<protein>
    <recommendedName>
        <fullName evidence="4">Acyltransferase 3 domain-containing protein</fullName>
    </recommendedName>
</protein>
<feature type="non-terminal residue" evidence="2">
    <location>
        <position position="103"/>
    </location>
</feature>
<keyword evidence="1" id="KW-1133">Transmembrane helix</keyword>
<evidence type="ECO:0000313" key="2">
    <source>
        <dbReference type="EMBL" id="RRK09141.1"/>
    </source>
</evidence>
<dbReference type="EMBL" id="QWZQ01000140">
    <property type="protein sequence ID" value="RRK09141.1"/>
    <property type="molecule type" value="Genomic_DNA"/>
</dbReference>
<feature type="transmembrane region" description="Helical" evidence="1">
    <location>
        <begin position="30"/>
        <end position="49"/>
    </location>
</feature>
<organism evidence="2 3">
    <name type="scientific">Lactiplantibacillus garii</name>
    <dbReference type="NCBI Taxonomy" id="2306423"/>
    <lineage>
        <taxon>Bacteria</taxon>
        <taxon>Bacillati</taxon>
        <taxon>Bacillota</taxon>
        <taxon>Bacilli</taxon>
        <taxon>Lactobacillales</taxon>
        <taxon>Lactobacillaceae</taxon>
        <taxon>Lactiplantibacillus</taxon>
    </lineage>
</organism>
<name>A0A426D3G0_9LACO</name>
<comment type="caution">
    <text evidence="2">The sequence shown here is derived from an EMBL/GenBank/DDBJ whole genome shotgun (WGS) entry which is preliminary data.</text>
</comment>
<evidence type="ECO:0008006" key="4">
    <source>
        <dbReference type="Google" id="ProtNLM"/>
    </source>
</evidence>
<evidence type="ECO:0000256" key="1">
    <source>
        <dbReference type="SAM" id="Phobius"/>
    </source>
</evidence>
<keyword evidence="1" id="KW-0812">Transmembrane</keyword>
<keyword evidence="1" id="KW-0472">Membrane</keyword>
<dbReference type="Proteomes" id="UP000283633">
    <property type="component" value="Unassembled WGS sequence"/>
</dbReference>
<keyword evidence="3" id="KW-1185">Reference proteome</keyword>
<proteinExistence type="predicted"/>
<reference evidence="2 3" key="1">
    <citation type="submission" date="2018-08" db="EMBL/GenBank/DDBJ databases">
        <title>Genome Lactobacillus garii FI11369.</title>
        <authorList>
            <person name="Diaz M."/>
            <person name="Narbad A."/>
        </authorList>
    </citation>
    <scope>NUCLEOTIDE SEQUENCE [LARGE SCALE GENOMIC DNA]</scope>
    <source>
        <strain evidence="2 3">FI11369</strain>
    </source>
</reference>
<evidence type="ECO:0000313" key="3">
    <source>
        <dbReference type="Proteomes" id="UP000283633"/>
    </source>
</evidence>
<accession>A0A426D3G0</accession>
<sequence>MLALASMVLLNLLGFVLHSPIIFNHATHFFYGNSPFILGIAIGIFLLFLTRKNFSNRFINASAQLSFGVYLIHDNPLIRPILCDKIIPIKHLITMNPIMLLIT</sequence>